<organism evidence="2 3">
    <name type="scientific">Hibiscus sabdariffa</name>
    <name type="common">roselle</name>
    <dbReference type="NCBI Taxonomy" id="183260"/>
    <lineage>
        <taxon>Eukaryota</taxon>
        <taxon>Viridiplantae</taxon>
        <taxon>Streptophyta</taxon>
        <taxon>Embryophyta</taxon>
        <taxon>Tracheophyta</taxon>
        <taxon>Spermatophyta</taxon>
        <taxon>Magnoliopsida</taxon>
        <taxon>eudicotyledons</taxon>
        <taxon>Gunneridae</taxon>
        <taxon>Pentapetalae</taxon>
        <taxon>rosids</taxon>
        <taxon>malvids</taxon>
        <taxon>Malvales</taxon>
        <taxon>Malvaceae</taxon>
        <taxon>Malvoideae</taxon>
        <taxon>Hibiscus</taxon>
    </lineage>
</organism>
<evidence type="ECO:0000313" key="3">
    <source>
        <dbReference type="Proteomes" id="UP001472677"/>
    </source>
</evidence>
<dbReference type="EMBL" id="JBBPBM010002362">
    <property type="protein sequence ID" value="KAK8479039.1"/>
    <property type="molecule type" value="Genomic_DNA"/>
</dbReference>
<comment type="caution">
    <text evidence="2">The sequence shown here is derived from an EMBL/GenBank/DDBJ whole genome shotgun (WGS) entry which is preliminary data.</text>
</comment>
<feature type="signal peptide" evidence="1">
    <location>
        <begin position="1"/>
        <end position="16"/>
    </location>
</feature>
<name>A0ABR1ZF35_9ROSI</name>
<dbReference type="PANTHER" id="PTHR31284">
    <property type="entry name" value="ACID PHOSPHATASE-LIKE PROTEIN"/>
    <property type="match status" value="1"/>
</dbReference>
<dbReference type="InterPro" id="IPR005519">
    <property type="entry name" value="Acid_phosphat_B-like"/>
</dbReference>
<dbReference type="Proteomes" id="UP001472677">
    <property type="component" value="Unassembled WGS sequence"/>
</dbReference>
<dbReference type="PANTHER" id="PTHR31284:SF19">
    <property type="entry name" value="VEGETATIVE STORAGE PROTEIN 1-RELATED"/>
    <property type="match status" value="1"/>
</dbReference>
<accession>A0ABR1ZF35</accession>
<feature type="chain" id="PRO_5045365988" evidence="1">
    <location>
        <begin position="17"/>
        <end position="88"/>
    </location>
</feature>
<keyword evidence="1" id="KW-0732">Signal</keyword>
<protein>
    <submittedName>
        <fullName evidence="2">Uncharacterized protein</fullName>
    </submittedName>
</protein>
<sequence>MALLLFLFLATTLSDGSPDKETIPGHKVLLLGPSSGHGVDRVSGLSCLSWRLAVETNTIIDWDIVPGQCEDYVGYYMLGHQYKKDSAW</sequence>
<evidence type="ECO:0000256" key="1">
    <source>
        <dbReference type="SAM" id="SignalP"/>
    </source>
</evidence>
<evidence type="ECO:0000313" key="2">
    <source>
        <dbReference type="EMBL" id="KAK8479039.1"/>
    </source>
</evidence>
<dbReference type="Gene3D" id="3.40.50.1000">
    <property type="entry name" value="HAD superfamily/HAD-like"/>
    <property type="match status" value="1"/>
</dbReference>
<dbReference type="Pfam" id="PF03767">
    <property type="entry name" value="Acid_phosphat_B"/>
    <property type="match status" value="1"/>
</dbReference>
<gene>
    <name evidence="2" type="ORF">V6N12_035041</name>
</gene>
<reference evidence="2 3" key="1">
    <citation type="journal article" date="2024" name="G3 (Bethesda)">
        <title>Genome assembly of Hibiscus sabdariffa L. provides insights into metabolisms of medicinal natural products.</title>
        <authorList>
            <person name="Kim T."/>
        </authorList>
    </citation>
    <scope>NUCLEOTIDE SEQUENCE [LARGE SCALE GENOMIC DNA]</scope>
    <source>
        <strain evidence="2">TK-2024</strain>
        <tissue evidence="2">Old leaves</tissue>
    </source>
</reference>
<dbReference type="InterPro" id="IPR023214">
    <property type="entry name" value="HAD_sf"/>
</dbReference>
<proteinExistence type="predicted"/>
<keyword evidence="3" id="KW-1185">Reference proteome</keyword>